<evidence type="ECO:0000259" key="1">
    <source>
        <dbReference type="Pfam" id="PF04577"/>
    </source>
</evidence>
<dbReference type="Proteomes" id="UP000017175">
    <property type="component" value="Chromosome"/>
</dbReference>
<organism evidence="2 3">
    <name type="scientific">Pseudomonas fluorescens NCIMB 11764</name>
    <dbReference type="NCBI Taxonomy" id="1221522"/>
    <lineage>
        <taxon>Bacteria</taxon>
        <taxon>Pseudomonadati</taxon>
        <taxon>Pseudomonadota</taxon>
        <taxon>Gammaproteobacteria</taxon>
        <taxon>Pseudomonadales</taxon>
        <taxon>Pseudomonadaceae</taxon>
        <taxon>Pseudomonas</taxon>
    </lineage>
</organism>
<evidence type="ECO:0000313" key="3">
    <source>
        <dbReference type="Proteomes" id="UP000017175"/>
    </source>
</evidence>
<dbReference type="GO" id="GO:0016757">
    <property type="term" value="F:glycosyltransferase activity"/>
    <property type="evidence" value="ECO:0007669"/>
    <property type="project" value="InterPro"/>
</dbReference>
<name>A0A0K1QR44_PSEFL</name>
<evidence type="ECO:0000313" key="2">
    <source>
        <dbReference type="EMBL" id="AKV08229.1"/>
    </source>
</evidence>
<dbReference type="AlphaFoldDB" id="A0A0K1QR44"/>
<dbReference type="OrthoDB" id="6935590at2"/>
<dbReference type="RefSeq" id="WP_017338070.1">
    <property type="nucleotide sequence ID" value="NZ_CP010945.1"/>
</dbReference>
<gene>
    <name evidence="2" type="ORF">B723_18200</name>
</gene>
<dbReference type="eggNOG" id="ENOG502ZAT7">
    <property type="taxonomic scope" value="Bacteria"/>
</dbReference>
<accession>A0A0K1QR44</accession>
<proteinExistence type="predicted"/>
<reference evidence="2 3" key="1">
    <citation type="journal article" date="2012" name="J. Bacteriol.">
        <title>Draft genome sequence of the cyanide-utilizing bacterium Pseudomonas fluorescens strain NCIMB 11764.</title>
        <authorList>
            <person name="Vilo C.A."/>
            <person name="Benedik M.J."/>
            <person name="Kunz D.A."/>
            <person name="Dong Q."/>
        </authorList>
    </citation>
    <scope>NUCLEOTIDE SEQUENCE [LARGE SCALE GENOMIC DNA]</scope>
    <source>
        <strain evidence="2 3">NCIMB 11764</strain>
    </source>
</reference>
<dbReference type="Pfam" id="PF04577">
    <property type="entry name" value="Glyco_transf_61"/>
    <property type="match status" value="1"/>
</dbReference>
<sequence>MSQFNALTSGGQSKWSFAAYKHLFNTRVTRTPSLALQSQAVKTWDIAPGEIAMAPPAFYLPDQLERMTGWAEALFYPHEHPRRTMEGIGRVEHSPTRGYLLKDVWLIDGTLYKGNAKSWLTPGAGRLPGIRVENEIDRGALYCTAGGNKWFGTWLMDDCLTYRLACDEGVPVTTAPFADNVSIARNGILHAPGYENWLDMRPVRLRNAFFRELVIFDDLSQNRNKHLRFRAMGEKLLSHVNVSAHPGVFILRGGKGELRLLRNERELAERLRDRRGFRILDPATSDVPTIVAACAGARTVIGIEGSQLIHGVNVLPPGGSLLVLQPPDRFVCFFKYLTDRDRQNFGFVVGTPAGTGFTIDPDEVERTLDLFPSSYGEA</sequence>
<dbReference type="InterPro" id="IPR049625">
    <property type="entry name" value="Glyco_transf_61_cat"/>
</dbReference>
<feature type="domain" description="Glycosyltransferase 61 catalytic" evidence="1">
    <location>
        <begin position="168"/>
        <end position="313"/>
    </location>
</feature>
<dbReference type="EMBL" id="CP010945">
    <property type="protein sequence ID" value="AKV08229.1"/>
    <property type="molecule type" value="Genomic_DNA"/>
</dbReference>
<protein>
    <recommendedName>
        <fullName evidence="1">Glycosyltransferase 61 catalytic domain-containing protein</fullName>
    </recommendedName>
</protein>